<evidence type="ECO:0000256" key="2">
    <source>
        <dbReference type="ARBA" id="ARBA00023015"/>
    </source>
</evidence>
<protein>
    <submittedName>
        <fullName evidence="9">Response regulator</fullName>
    </submittedName>
</protein>
<feature type="domain" description="Response regulatory" evidence="7">
    <location>
        <begin position="3"/>
        <end position="119"/>
    </location>
</feature>
<evidence type="ECO:0000259" key="8">
    <source>
        <dbReference type="PROSITE" id="PS51063"/>
    </source>
</evidence>
<dbReference type="PANTHER" id="PTHR43547">
    <property type="entry name" value="TWO-COMPONENT HISTIDINE KINASE"/>
    <property type="match status" value="1"/>
</dbReference>
<dbReference type="GO" id="GO:0000155">
    <property type="term" value="F:phosphorelay sensor kinase activity"/>
    <property type="evidence" value="ECO:0007669"/>
    <property type="project" value="TreeGrafter"/>
</dbReference>
<feature type="modified residue" description="4-aspartylphosphate" evidence="5">
    <location>
        <position position="52"/>
    </location>
</feature>
<proteinExistence type="predicted"/>
<dbReference type="PROSITE" id="PS50110">
    <property type="entry name" value="RESPONSE_REGULATORY"/>
    <property type="match status" value="1"/>
</dbReference>
<dbReference type="Pfam" id="PF00072">
    <property type="entry name" value="Response_reg"/>
    <property type="match status" value="1"/>
</dbReference>
<evidence type="ECO:0000259" key="7">
    <source>
        <dbReference type="PROSITE" id="PS50110"/>
    </source>
</evidence>
<keyword evidence="3" id="KW-0238">DNA-binding</keyword>
<dbReference type="SMART" id="SM00100">
    <property type="entry name" value="cNMP"/>
    <property type="match status" value="1"/>
</dbReference>
<keyword evidence="2" id="KW-0805">Transcription regulation</keyword>
<dbReference type="GO" id="GO:0006355">
    <property type="term" value="P:regulation of DNA-templated transcription"/>
    <property type="evidence" value="ECO:0007669"/>
    <property type="project" value="InterPro"/>
</dbReference>
<evidence type="ECO:0000256" key="5">
    <source>
        <dbReference type="PROSITE-ProRule" id="PRU00169"/>
    </source>
</evidence>
<keyword evidence="4" id="KW-0804">Transcription</keyword>
<dbReference type="EMBL" id="RJJR01000019">
    <property type="protein sequence ID" value="RNI33536.1"/>
    <property type="molecule type" value="Genomic_DNA"/>
</dbReference>
<dbReference type="InterPro" id="IPR014710">
    <property type="entry name" value="RmlC-like_jellyroll"/>
</dbReference>
<dbReference type="OrthoDB" id="9127033at2"/>
<dbReference type="Proteomes" id="UP000267223">
    <property type="component" value="Unassembled WGS sequence"/>
</dbReference>
<dbReference type="SUPFAM" id="SSF51206">
    <property type="entry name" value="cAMP-binding domain-like"/>
    <property type="match status" value="1"/>
</dbReference>
<dbReference type="Pfam" id="PF13545">
    <property type="entry name" value="HTH_Crp_2"/>
    <property type="match status" value="1"/>
</dbReference>
<dbReference type="GO" id="GO:0003677">
    <property type="term" value="F:DNA binding"/>
    <property type="evidence" value="ECO:0007669"/>
    <property type="project" value="UniProtKB-KW"/>
</dbReference>
<dbReference type="SUPFAM" id="SSF46785">
    <property type="entry name" value="Winged helix' DNA-binding domain"/>
    <property type="match status" value="1"/>
</dbReference>
<dbReference type="Gene3D" id="1.10.10.10">
    <property type="entry name" value="Winged helix-like DNA-binding domain superfamily/Winged helix DNA-binding domain"/>
    <property type="match status" value="1"/>
</dbReference>
<dbReference type="InterPro" id="IPR036390">
    <property type="entry name" value="WH_DNA-bd_sf"/>
</dbReference>
<accession>A0A3M9N735</accession>
<evidence type="ECO:0000313" key="10">
    <source>
        <dbReference type="Proteomes" id="UP000267223"/>
    </source>
</evidence>
<dbReference type="Pfam" id="PF00027">
    <property type="entry name" value="cNMP_binding"/>
    <property type="match status" value="1"/>
</dbReference>
<evidence type="ECO:0000256" key="1">
    <source>
        <dbReference type="ARBA" id="ARBA00022553"/>
    </source>
</evidence>
<dbReference type="InterPro" id="IPR000595">
    <property type="entry name" value="cNMP-bd_dom"/>
</dbReference>
<sequence>MKKILLIEDNEDIRDNAAEILQLGNYEVIVAENGKAGMVKAMQHKPDLIICDIMMPFLDGYGVLHAIHKNDALKNVPFIFLTAKTERSDFRKGMELGADDYITKPFTGTELLNAVDSRLKKISSIKEELSRMDELQYLMKNTLGQDDYQLFAEGRNINKYKKKQSIYSEGDRPYYLFYIIKGKVKTFKSNDYGKELVTELYSEGDFLGYVPLLEDTLYKDSAVPFESSEIAVIPRKDFEQMINNNRELAQRFIRLLAKNIAEKEEHLVNLAYNSLRKKVADALVILYRKYYTNEAQPGSIVISRGSLASIAGTAKESMIRTLSDFKNEKLIDINDDGSIQILNLKKLELMLN</sequence>
<dbReference type="InterPro" id="IPR011006">
    <property type="entry name" value="CheY-like_superfamily"/>
</dbReference>
<gene>
    <name evidence="9" type="ORF">EFY79_19040</name>
</gene>
<dbReference type="PROSITE" id="PS51063">
    <property type="entry name" value="HTH_CRP_2"/>
    <property type="match status" value="1"/>
</dbReference>
<dbReference type="Gene3D" id="3.40.50.2300">
    <property type="match status" value="1"/>
</dbReference>
<dbReference type="InterPro" id="IPR036388">
    <property type="entry name" value="WH-like_DNA-bd_sf"/>
</dbReference>
<dbReference type="PANTHER" id="PTHR43547:SF2">
    <property type="entry name" value="HYBRID SIGNAL TRANSDUCTION HISTIDINE KINASE C"/>
    <property type="match status" value="1"/>
</dbReference>
<dbReference type="AlphaFoldDB" id="A0A3M9N735"/>
<dbReference type="CDD" id="cd17574">
    <property type="entry name" value="REC_OmpR"/>
    <property type="match status" value="1"/>
</dbReference>
<dbReference type="InterPro" id="IPR001789">
    <property type="entry name" value="Sig_transdc_resp-reg_receiver"/>
</dbReference>
<dbReference type="Gene3D" id="2.60.120.10">
    <property type="entry name" value="Jelly Rolls"/>
    <property type="match status" value="1"/>
</dbReference>
<evidence type="ECO:0000259" key="6">
    <source>
        <dbReference type="PROSITE" id="PS50042"/>
    </source>
</evidence>
<evidence type="ECO:0000256" key="4">
    <source>
        <dbReference type="ARBA" id="ARBA00023163"/>
    </source>
</evidence>
<organism evidence="9 10">
    <name type="scientific">Hanamia caeni</name>
    <dbReference type="NCBI Taxonomy" id="2294116"/>
    <lineage>
        <taxon>Bacteria</taxon>
        <taxon>Pseudomonadati</taxon>
        <taxon>Bacteroidota</taxon>
        <taxon>Chitinophagia</taxon>
        <taxon>Chitinophagales</taxon>
        <taxon>Chitinophagaceae</taxon>
        <taxon>Hanamia</taxon>
    </lineage>
</organism>
<evidence type="ECO:0000256" key="3">
    <source>
        <dbReference type="ARBA" id="ARBA00023125"/>
    </source>
</evidence>
<comment type="caution">
    <text evidence="9">The sequence shown here is derived from an EMBL/GenBank/DDBJ whole genome shotgun (WGS) entry which is preliminary data.</text>
</comment>
<dbReference type="InterPro" id="IPR012318">
    <property type="entry name" value="HTH_CRP"/>
</dbReference>
<reference evidence="9 10" key="1">
    <citation type="submission" date="2018-11" db="EMBL/GenBank/DDBJ databases">
        <title>Draft genome sequence of Ferruginibacter sp. BO-59.</title>
        <authorList>
            <person name="Im W.T."/>
        </authorList>
    </citation>
    <scope>NUCLEOTIDE SEQUENCE [LARGE SCALE GENOMIC DNA]</scope>
    <source>
        <strain evidence="9 10">BO-59</strain>
    </source>
</reference>
<name>A0A3M9N735_9BACT</name>
<feature type="domain" description="Cyclic nucleotide-binding" evidence="6">
    <location>
        <begin position="139"/>
        <end position="259"/>
    </location>
</feature>
<feature type="domain" description="HTH crp-type" evidence="8">
    <location>
        <begin position="273"/>
        <end position="345"/>
    </location>
</feature>
<evidence type="ECO:0000313" key="9">
    <source>
        <dbReference type="EMBL" id="RNI33536.1"/>
    </source>
</evidence>
<keyword evidence="10" id="KW-1185">Reference proteome</keyword>
<dbReference type="CDD" id="cd00038">
    <property type="entry name" value="CAP_ED"/>
    <property type="match status" value="1"/>
</dbReference>
<dbReference type="RefSeq" id="WP_123122340.1">
    <property type="nucleotide sequence ID" value="NZ_RJJR01000019.1"/>
</dbReference>
<dbReference type="PROSITE" id="PS50042">
    <property type="entry name" value="CNMP_BINDING_3"/>
    <property type="match status" value="1"/>
</dbReference>
<dbReference type="SUPFAM" id="SSF52172">
    <property type="entry name" value="CheY-like"/>
    <property type="match status" value="1"/>
</dbReference>
<dbReference type="SMART" id="SM00448">
    <property type="entry name" value="REC"/>
    <property type="match status" value="1"/>
</dbReference>
<keyword evidence="1 5" id="KW-0597">Phosphoprotein</keyword>
<dbReference type="InterPro" id="IPR018490">
    <property type="entry name" value="cNMP-bd_dom_sf"/>
</dbReference>